<name>A0A2G9Y8D6_9BACT</name>
<dbReference type="GO" id="GO:0009103">
    <property type="term" value="P:lipopolysaccharide biosynthetic process"/>
    <property type="evidence" value="ECO:0007669"/>
    <property type="project" value="UniProtKB-ARBA"/>
</dbReference>
<dbReference type="GO" id="GO:0005886">
    <property type="term" value="C:plasma membrane"/>
    <property type="evidence" value="ECO:0007669"/>
    <property type="project" value="UniProtKB-SubCell"/>
</dbReference>
<dbReference type="PANTHER" id="PTHR33908">
    <property type="entry name" value="MANNOSYLTRANSFERASE YKCB-RELATED"/>
    <property type="match status" value="1"/>
</dbReference>
<dbReference type="InterPro" id="IPR050297">
    <property type="entry name" value="LipidA_mod_glycosyltrf_83"/>
</dbReference>
<keyword evidence="2" id="KW-1003">Cell membrane</keyword>
<keyword evidence="5 8" id="KW-0812">Transmembrane</keyword>
<accession>A0A2G9Y8D6</accession>
<evidence type="ECO:0000256" key="4">
    <source>
        <dbReference type="ARBA" id="ARBA00022679"/>
    </source>
</evidence>
<feature type="transmembrane region" description="Helical" evidence="8">
    <location>
        <begin position="272"/>
        <end position="291"/>
    </location>
</feature>
<keyword evidence="3" id="KW-0328">Glycosyltransferase</keyword>
<keyword evidence="6 8" id="KW-1133">Transmembrane helix</keyword>
<organism evidence="9 10">
    <name type="scientific">Candidatus Roizmanbacteria bacterium CG23_combo_of_CG06-09_8_20_14_all_35_49</name>
    <dbReference type="NCBI Taxonomy" id="1974863"/>
    <lineage>
        <taxon>Bacteria</taxon>
        <taxon>Candidatus Roizmaniibacteriota</taxon>
    </lineage>
</organism>
<comment type="subcellular location">
    <subcellularLocation>
        <location evidence="1">Cell membrane</location>
        <topology evidence="1">Multi-pass membrane protein</topology>
    </subcellularLocation>
</comment>
<proteinExistence type="predicted"/>
<dbReference type="Proteomes" id="UP000231025">
    <property type="component" value="Unassembled WGS sequence"/>
</dbReference>
<evidence type="ECO:0000256" key="3">
    <source>
        <dbReference type="ARBA" id="ARBA00022676"/>
    </source>
</evidence>
<dbReference type="EMBL" id="PCRE01000050">
    <property type="protein sequence ID" value="PIP14751.1"/>
    <property type="molecule type" value="Genomic_DNA"/>
</dbReference>
<dbReference type="PANTHER" id="PTHR33908:SF11">
    <property type="entry name" value="MEMBRANE PROTEIN"/>
    <property type="match status" value="1"/>
</dbReference>
<dbReference type="GO" id="GO:0016763">
    <property type="term" value="F:pentosyltransferase activity"/>
    <property type="evidence" value="ECO:0007669"/>
    <property type="project" value="TreeGrafter"/>
</dbReference>
<sequence length="421" mass="50539">MKLKNLHWAIFFLILIIGLYLRFWGIESAQSFGWDQGRDSWLVRDIIVKKTWVLNGPRTGVGHFHLGPLWYYLLVPFYYLTNLDPTGANYLNILINILNFLAIFWVTLKIFNKKAALFTIFIYATNKYLIEINRTPWNVSLVSGIAALIFYGIYQIIFKKNYYWIFIVSFLTGLFFHAHFSVIFLPLIIILSFILTKDKKKTLIYSLLSFPLFFIWLTPNIIYDWQTKYNNLNLFSNFFKDYLIDGFHLRFFIYRLYDAFIQFQTILSLPKVNRFVVLIVPVVYFIFLLFEKNKKQKVLGYLISLWFLVPAFGYSFYGGSTSEYYMLMNSVLVIYIVFYIQNRLLRFQFKPLLLLLIVFWLGFTYFQTKDLWVKDDTNGLKKQKEEVRQRIRNNNKINFNEGDIQSYLWQIWVEDKKNKLH</sequence>
<evidence type="ECO:0000256" key="7">
    <source>
        <dbReference type="ARBA" id="ARBA00023136"/>
    </source>
</evidence>
<evidence type="ECO:0000256" key="6">
    <source>
        <dbReference type="ARBA" id="ARBA00022989"/>
    </source>
</evidence>
<keyword evidence="4" id="KW-0808">Transferase</keyword>
<evidence type="ECO:0000256" key="8">
    <source>
        <dbReference type="SAM" id="Phobius"/>
    </source>
</evidence>
<feature type="transmembrane region" description="Helical" evidence="8">
    <location>
        <begin position="352"/>
        <end position="368"/>
    </location>
</feature>
<gene>
    <name evidence="9" type="ORF">COX47_03645</name>
</gene>
<protein>
    <recommendedName>
        <fullName evidence="11">Glycosyltransferase RgtA/B/C/D-like domain-containing protein</fullName>
    </recommendedName>
</protein>
<evidence type="ECO:0008006" key="11">
    <source>
        <dbReference type="Google" id="ProtNLM"/>
    </source>
</evidence>
<evidence type="ECO:0000256" key="2">
    <source>
        <dbReference type="ARBA" id="ARBA00022475"/>
    </source>
</evidence>
<feature type="transmembrane region" description="Helical" evidence="8">
    <location>
        <begin position="137"/>
        <end position="157"/>
    </location>
</feature>
<evidence type="ECO:0000256" key="5">
    <source>
        <dbReference type="ARBA" id="ARBA00022692"/>
    </source>
</evidence>
<keyword evidence="7 8" id="KW-0472">Membrane</keyword>
<feature type="transmembrane region" description="Helical" evidence="8">
    <location>
        <begin position="163"/>
        <end position="196"/>
    </location>
</feature>
<feature type="transmembrane region" description="Helical" evidence="8">
    <location>
        <begin position="298"/>
        <end position="317"/>
    </location>
</feature>
<evidence type="ECO:0000256" key="1">
    <source>
        <dbReference type="ARBA" id="ARBA00004651"/>
    </source>
</evidence>
<feature type="transmembrane region" description="Helical" evidence="8">
    <location>
        <begin position="203"/>
        <end position="223"/>
    </location>
</feature>
<dbReference type="AlphaFoldDB" id="A0A2G9Y8D6"/>
<feature type="transmembrane region" description="Helical" evidence="8">
    <location>
        <begin position="323"/>
        <end position="340"/>
    </location>
</feature>
<evidence type="ECO:0000313" key="10">
    <source>
        <dbReference type="Proteomes" id="UP000231025"/>
    </source>
</evidence>
<comment type="caution">
    <text evidence="9">The sequence shown here is derived from an EMBL/GenBank/DDBJ whole genome shotgun (WGS) entry which is preliminary data.</text>
</comment>
<feature type="transmembrane region" description="Helical" evidence="8">
    <location>
        <begin position="87"/>
        <end position="108"/>
    </location>
</feature>
<reference evidence="9 10" key="1">
    <citation type="submission" date="2017-09" db="EMBL/GenBank/DDBJ databases">
        <title>Depth-based differentiation of microbial function through sediment-hosted aquifers and enrichment of novel symbionts in the deep terrestrial subsurface.</title>
        <authorList>
            <person name="Probst A.J."/>
            <person name="Ladd B."/>
            <person name="Jarett J.K."/>
            <person name="Geller-Mcgrath D.E."/>
            <person name="Sieber C.M."/>
            <person name="Emerson J.B."/>
            <person name="Anantharaman K."/>
            <person name="Thomas B.C."/>
            <person name="Malmstrom R."/>
            <person name="Stieglmeier M."/>
            <person name="Klingl A."/>
            <person name="Woyke T."/>
            <person name="Ryan C.M."/>
            <person name="Banfield J.F."/>
        </authorList>
    </citation>
    <scope>NUCLEOTIDE SEQUENCE [LARGE SCALE GENOMIC DNA]</scope>
    <source>
        <strain evidence="9">CG23_combo_of_CG06-09_8_20_14_all_35_49</strain>
    </source>
</reference>
<feature type="transmembrane region" description="Helical" evidence="8">
    <location>
        <begin position="6"/>
        <end position="24"/>
    </location>
</feature>
<evidence type="ECO:0000313" key="9">
    <source>
        <dbReference type="EMBL" id="PIP14751.1"/>
    </source>
</evidence>